<dbReference type="InterPro" id="IPR016032">
    <property type="entry name" value="Sig_transdc_resp-reg_C-effctor"/>
</dbReference>
<dbReference type="InterPro" id="IPR000792">
    <property type="entry name" value="Tscrpt_reg_LuxR_C"/>
</dbReference>
<gene>
    <name evidence="5" type="ORF">DWB61_02770</name>
</gene>
<comment type="caution">
    <text evidence="5">The sequence shown here is derived from an EMBL/GenBank/DDBJ whole genome shotgun (WGS) entry which is preliminary data.</text>
</comment>
<dbReference type="SUPFAM" id="SSF46894">
    <property type="entry name" value="C-terminal effector domain of the bipartite response regulators"/>
    <property type="match status" value="1"/>
</dbReference>
<dbReference type="Pfam" id="PF00196">
    <property type="entry name" value="GerE"/>
    <property type="match status" value="1"/>
</dbReference>
<evidence type="ECO:0000313" key="5">
    <source>
        <dbReference type="EMBL" id="RRG24056.1"/>
    </source>
</evidence>
<dbReference type="GO" id="GO:0003677">
    <property type="term" value="F:DNA binding"/>
    <property type="evidence" value="ECO:0007669"/>
    <property type="project" value="UniProtKB-KW"/>
</dbReference>
<protein>
    <submittedName>
        <fullName evidence="5">LuxR family transcriptional regulator</fullName>
    </submittedName>
</protein>
<keyword evidence="2" id="KW-0238">DNA-binding</keyword>
<dbReference type="InterPro" id="IPR036388">
    <property type="entry name" value="WH-like_DNA-bd_sf"/>
</dbReference>
<dbReference type="PANTHER" id="PTHR44688:SF25">
    <property type="entry name" value="HTH LUXR-TYPE DOMAIN-CONTAINING PROTEIN"/>
    <property type="match status" value="1"/>
</dbReference>
<dbReference type="CDD" id="cd06170">
    <property type="entry name" value="LuxR_C_like"/>
    <property type="match status" value="1"/>
</dbReference>
<evidence type="ECO:0000256" key="1">
    <source>
        <dbReference type="ARBA" id="ARBA00023015"/>
    </source>
</evidence>
<dbReference type="PANTHER" id="PTHR44688">
    <property type="entry name" value="DNA-BINDING TRANSCRIPTIONAL ACTIVATOR DEVR_DOSR"/>
    <property type="match status" value="1"/>
</dbReference>
<keyword evidence="3" id="KW-0804">Transcription</keyword>
<evidence type="ECO:0000256" key="2">
    <source>
        <dbReference type="ARBA" id="ARBA00023125"/>
    </source>
</evidence>
<feature type="domain" description="HTH luxR-type" evidence="4">
    <location>
        <begin position="186"/>
        <end position="251"/>
    </location>
</feature>
<dbReference type="OrthoDB" id="1727128at2"/>
<evidence type="ECO:0000256" key="3">
    <source>
        <dbReference type="ARBA" id="ARBA00023163"/>
    </source>
</evidence>
<dbReference type="GO" id="GO:0006355">
    <property type="term" value="P:regulation of DNA-templated transcription"/>
    <property type="evidence" value="ECO:0007669"/>
    <property type="project" value="InterPro"/>
</dbReference>
<name>A0A425Y6H7_9BACT</name>
<dbReference type="Proteomes" id="UP000285794">
    <property type="component" value="Unassembled WGS sequence"/>
</dbReference>
<keyword evidence="1" id="KW-0805">Transcription regulation</keyword>
<keyword evidence="6" id="KW-1185">Reference proteome</keyword>
<dbReference type="Gene3D" id="3.30.450.20">
    <property type="entry name" value="PAS domain"/>
    <property type="match status" value="1"/>
</dbReference>
<dbReference type="SMART" id="SM00421">
    <property type="entry name" value="HTH_LUXR"/>
    <property type="match status" value="1"/>
</dbReference>
<dbReference type="Gene3D" id="1.10.10.10">
    <property type="entry name" value="Winged helix-like DNA-binding domain superfamily/Winged helix DNA-binding domain"/>
    <property type="match status" value="1"/>
</dbReference>
<evidence type="ECO:0000313" key="6">
    <source>
        <dbReference type="Proteomes" id="UP000285794"/>
    </source>
</evidence>
<dbReference type="EMBL" id="QQWG01000002">
    <property type="protein sequence ID" value="RRG24056.1"/>
    <property type="molecule type" value="Genomic_DNA"/>
</dbReference>
<organism evidence="5 6">
    <name type="scientific">Ancylomarina euxinus</name>
    <dbReference type="NCBI Taxonomy" id="2283627"/>
    <lineage>
        <taxon>Bacteria</taxon>
        <taxon>Pseudomonadati</taxon>
        <taxon>Bacteroidota</taxon>
        <taxon>Bacteroidia</taxon>
        <taxon>Marinilabiliales</taxon>
        <taxon>Marinifilaceae</taxon>
        <taxon>Ancylomarina</taxon>
    </lineage>
</organism>
<accession>A0A425Y6H7</accession>
<dbReference type="AlphaFoldDB" id="A0A425Y6H7"/>
<dbReference type="PRINTS" id="PR00038">
    <property type="entry name" value="HTHLUXR"/>
</dbReference>
<dbReference type="RefSeq" id="WP_125029369.1">
    <property type="nucleotide sequence ID" value="NZ_JAPXVP010000002.1"/>
</dbReference>
<reference evidence="5 6" key="1">
    <citation type="submission" date="2018-07" db="EMBL/GenBank/DDBJ databases">
        <title>Draft genome sequence of Ancylomarina sp. M1P.</title>
        <authorList>
            <person name="Yadav S."/>
            <person name="Villanueva L."/>
            <person name="Damste J.S.S."/>
        </authorList>
    </citation>
    <scope>NUCLEOTIDE SEQUENCE [LARGE SCALE GENOMIC DNA]</scope>
    <source>
        <strain evidence="5 6">M1P</strain>
    </source>
</reference>
<evidence type="ECO:0000259" key="4">
    <source>
        <dbReference type="PROSITE" id="PS50043"/>
    </source>
</evidence>
<proteinExistence type="predicted"/>
<sequence length="253" mass="29692">MIAIEKFFDPIRKDGYLGDDNYQLIKQYMLALRAVSKLINLGFYIIDYNKQEFLYVSDDPLFLSGYEQEEVLKMGYEFYEKVVPNEDLDMLLEMNQKGFDFFYNLPVNRRDKASISYDFRLKRKDTGSEILVNQKLTPLILTDTGNIWFALCLVSLSVAEKSGNVFITFNDKDERFDYDFLRKQFKPTIIKHLSKREKDVLHLMIKGNSACEMSQKLFISEETVKFHKRNIIKKLNVKSAMEAVYVATINKLV</sequence>
<dbReference type="PROSITE" id="PS50043">
    <property type="entry name" value="HTH_LUXR_2"/>
    <property type="match status" value="1"/>
</dbReference>